<dbReference type="InParanoid" id="A0A0C3B473"/>
<protein>
    <submittedName>
        <fullName evidence="2">Uncharacterized protein</fullName>
    </submittedName>
</protein>
<gene>
    <name evidence="2" type="ORF">PILCRDRAFT_16457</name>
</gene>
<dbReference type="Proteomes" id="UP000054166">
    <property type="component" value="Unassembled WGS sequence"/>
</dbReference>
<dbReference type="AlphaFoldDB" id="A0A0C3B473"/>
<keyword evidence="3" id="KW-1185">Reference proteome</keyword>
<dbReference type="HOGENOM" id="CLU_2237634_0_0_1"/>
<feature type="compositionally biased region" description="Acidic residues" evidence="1">
    <location>
        <begin position="12"/>
        <end position="22"/>
    </location>
</feature>
<sequence length="105" mass="12324">MSPMPPDPSDVFSDEESEEDEDGYRSEDDLSELEGEELEESSLRQKQAEDGLMEHLMQSIGAKEWKKAESNRHLGYGNKSSDRTQWWRQQKKREKEDEDEKSRNS</sequence>
<evidence type="ECO:0000313" key="2">
    <source>
        <dbReference type="EMBL" id="KIM72077.1"/>
    </source>
</evidence>
<proteinExistence type="predicted"/>
<accession>A0A0C3B473</accession>
<feature type="region of interest" description="Disordered" evidence="1">
    <location>
        <begin position="1"/>
        <end position="52"/>
    </location>
</feature>
<organism evidence="2 3">
    <name type="scientific">Piloderma croceum (strain F 1598)</name>
    <dbReference type="NCBI Taxonomy" id="765440"/>
    <lineage>
        <taxon>Eukaryota</taxon>
        <taxon>Fungi</taxon>
        <taxon>Dikarya</taxon>
        <taxon>Basidiomycota</taxon>
        <taxon>Agaricomycotina</taxon>
        <taxon>Agaricomycetes</taxon>
        <taxon>Agaricomycetidae</taxon>
        <taxon>Atheliales</taxon>
        <taxon>Atheliaceae</taxon>
        <taxon>Piloderma</taxon>
    </lineage>
</organism>
<feature type="region of interest" description="Disordered" evidence="1">
    <location>
        <begin position="71"/>
        <end position="105"/>
    </location>
</feature>
<reference evidence="3" key="2">
    <citation type="submission" date="2015-01" db="EMBL/GenBank/DDBJ databases">
        <title>Evolutionary Origins and Diversification of the Mycorrhizal Mutualists.</title>
        <authorList>
            <consortium name="DOE Joint Genome Institute"/>
            <consortium name="Mycorrhizal Genomics Consortium"/>
            <person name="Kohler A."/>
            <person name="Kuo A."/>
            <person name="Nagy L.G."/>
            <person name="Floudas D."/>
            <person name="Copeland A."/>
            <person name="Barry K.W."/>
            <person name="Cichocki N."/>
            <person name="Veneault-Fourrey C."/>
            <person name="LaButti K."/>
            <person name="Lindquist E.A."/>
            <person name="Lipzen A."/>
            <person name="Lundell T."/>
            <person name="Morin E."/>
            <person name="Murat C."/>
            <person name="Riley R."/>
            <person name="Ohm R."/>
            <person name="Sun H."/>
            <person name="Tunlid A."/>
            <person name="Henrissat B."/>
            <person name="Grigoriev I.V."/>
            <person name="Hibbett D.S."/>
            <person name="Martin F."/>
        </authorList>
    </citation>
    <scope>NUCLEOTIDE SEQUENCE [LARGE SCALE GENOMIC DNA]</scope>
    <source>
        <strain evidence="3">F 1598</strain>
    </source>
</reference>
<feature type="compositionally biased region" description="Basic and acidic residues" evidence="1">
    <location>
        <begin position="41"/>
        <end position="52"/>
    </location>
</feature>
<name>A0A0C3B473_PILCF</name>
<feature type="compositionally biased region" description="Acidic residues" evidence="1">
    <location>
        <begin position="29"/>
        <end position="40"/>
    </location>
</feature>
<dbReference type="EMBL" id="KN833165">
    <property type="protein sequence ID" value="KIM72077.1"/>
    <property type="molecule type" value="Genomic_DNA"/>
</dbReference>
<reference evidence="2 3" key="1">
    <citation type="submission" date="2014-04" db="EMBL/GenBank/DDBJ databases">
        <authorList>
            <consortium name="DOE Joint Genome Institute"/>
            <person name="Kuo A."/>
            <person name="Tarkka M."/>
            <person name="Buscot F."/>
            <person name="Kohler A."/>
            <person name="Nagy L.G."/>
            <person name="Floudas D."/>
            <person name="Copeland A."/>
            <person name="Barry K.W."/>
            <person name="Cichocki N."/>
            <person name="Veneault-Fourrey C."/>
            <person name="LaButti K."/>
            <person name="Lindquist E.A."/>
            <person name="Lipzen A."/>
            <person name="Lundell T."/>
            <person name="Morin E."/>
            <person name="Murat C."/>
            <person name="Sun H."/>
            <person name="Tunlid A."/>
            <person name="Henrissat B."/>
            <person name="Grigoriev I.V."/>
            <person name="Hibbett D.S."/>
            <person name="Martin F."/>
            <person name="Nordberg H.P."/>
            <person name="Cantor M.N."/>
            <person name="Hua S.X."/>
        </authorList>
    </citation>
    <scope>NUCLEOTIDE SEQUENCE [LARGE SCALE GENOMIC DNA]</scope>
    <source>
        <strain evidence="2 3">F 1598</strain>
    </source>
</reference>
<evidence type="ECO:0000313" key="3">
    <source>
        <dbReference type="Proteomes" id="UP000054166"/>
    </source>
</evidence>
<evidence type="ECO:0000256" key="1">
    <source>
        <dbReference type="SAM" id="MobiDB-lite"/>
    </source>
</evidence>